<dbReference type="RefSeq" id="WP_009949027.1">
    <property type="nucleotide sequence ID" value="NZ_BAAAGS010000057.1"/>
</dbReference>
<dbReference type="CDD" id="cd03784">
    <property type="entry name" value="GT1_Gtf-like"/>
    <property type="match status" value="1"/>
</dbReference>
<organism evidence="4 5">
    <name type="scientific">Saccharopolyspora erythraea</name>
    <name type="common">Streptomyces erythraeus</name>
    <dbReference type="NCBI Taxonomy" id="1836"/>
    <lineage>
        <taxon>Bacteria</taxon>
        <taxon>Bacillati</taxon>
        <taxon>Actinomycetota</taxon>
        <taxon>Actinomycetes</taxon>
        <taxon>Pseudonocardiales</taxon>
        <taxon>Pseudonocardiaceae</taxon>
        <taxon>Saccharopolyspora</taxon>
    </lineage>
</organism>
<accession>A0ABN1DUH5</accession>
<reference evidence="4 5" key="1">
    <citation type="journal article" date="2019" name="Int. J. Syst. Evol. Microbiol.">
        <title>The Global Catalogue of Microorganisms (GCM) 10K type strain sequencing project: providing services to taxonomists for standard genome sequencing and annotation.</title>
        <authorList>
            <consortium name="The Broad Institute Genomics Platform"/>
            <consortium name="The Broad Institute Genome Sequencing Center for Infectious Disease"/>
            <person name="Wu L."/>
            <person name="Ma J."/>
        </authorList>
    </citation>
    <scope>NUCLEOTIDE SEQUENCE [LARGE SCALE GENOMIC DNA]</scope>
    <source>
        <strain evidence="4 5">JCM 10303</strain>
    </source>
</reference>
<dbReference type="InterPro" id="IPR010610">
    <property type="entry name" value="EryCIII-like_C"/>
</dbReference>
<name>A0ABN1DUH5_SACER</name>
<dbReference type="InterPro" id="IPR006326">
    <property type="entry name" value="UDPGT_MGT-like"/>
</dbReference>
<dbReference type="NCBIfam" id="TIGR01426">
    <property type="entry name" value="MGT"/>
    <property type="match status" value="1"/>
</dbReference>
<gene>
    <name evidence="4" type="ORF">GCM10009533_58560</name>
</gene>
<dbReference type="Gene3D" id="3.40.50.2000">
    <property type="entry name" value="Glycogen Phosphorylase B"/>
    <property type="match status" value="2"/>
</dbReference>
<evidence type="ECO:0000256" key="2">
    <source>
        <dbReference type="ARBA" id="ARBA00022679"/>
    </source>
</evidence>
<evidence type="ECO:0000256" key="1">
    <source>
        <dbReference type="ARBA" id="ARBA00009995"/>
    </source>
</evidence>
<dbReference type="SUPFAM" id="SSF53756">
    <property type="entry name" value="UDP-Glycosyltransferase/glycogen phosphorylase"/>
    <property type="match status" value="1"/>
</dbReference>
<evidence type="ECO:0000313" key="5">
    <source>
        <dbReference type="Proteomes" id="UP001500729"/>
    </source>
</evidence>
<comment type="similarity">
    <text evidence="1">Belongs to the UDP-glycosyltransferase family.</text>
</comment>
<proteinExistence type="inferred from homology"/>
<dbReference type="PANTHER" id="PTHR48050">
    <property type="entry name" value="STEROL 3-BETA-GLUCOSYLTRANSFERASE"/>
    <property type="match status" value="1"/>
</dbReference>
<evidence type="ECO:0000313" key="4">
    <source>
        <dbReference type="EMBL" id="GAA0552633.1"/>
    </source>
</evidence>
<comment type="caution">
    <text evidence="4">The sequence shown here is derived from an EMBL/GenBank/DDBJ whole genome shotgun (WGS) entry which is preliminary data.</text>
</comment>
<keyword evidence="2" id="KW-0808">Transferase</keyword>
<dbReference type="Pfam" id="PF06722">
    <property type="entry name" value="EryCIII-like_C"/>
    <property type="match status" value="1"/>
</dbReference>
<dbReference type="Proteomes" id="UP001500729">
    <property type="component" value="Unassembled WGS sequence"/>
</dbReference>
<sequence>MTKHFAFVSLPAAGHINPTIPLVEELVRRGHRVTYAGARQSLAGAEKAGAEILDVPFRMPDVPPMTDRLDGAEIRLMMQLMLDNTRTSLPLLLERFAADTPDAVCYDMMTVMGRMAARKHEVPAVKLMPSFASNETFSLRERMTPTAGFDPAHVAEFVRQLQELGEEFGVSAGTGFDEHDIAGLNLSFLPRRFQLEGDSFDERFRFLGPMFGQREVEQWEPRDPGAPLLYISLGTAFNKRPDFYRMCFEAFGGSGWQVALSVGAGTDVSELGQAPANFEVRESFPQLAVLRQASVFLSHTGMNSTMESLYYGVPLVAVPQMPEQALNAARVEELGLGRRLVTDEVTAEQLRAAVEQVSGDEDVRANLADMQRTLRECGGARAGADALESYLA</sequence>
<feature type="domain" description="Erythromycin biosynthesis protein CIII-like C-terminal" evidence="3">
    <location>
        <begin position="268"/>
        <end position="371"/>
    </location>
</feature>
<keyword evidence="5" id="KW-1185">Reference proteome</keyword>
<evidence type="ECO:0000259" key="3">
    <source>
        <dbReference type="Pfam" id="PF06722"/>
    </source>
</evidence>
<protein>
    <submittedName>
        <fullName evidence="4">Glycosyltransferase</fullName>
    </submittedName>
</protein>
<dbReference type="EMBL" id="BAAAGS010000057">
    <property type="protein sequence ID" value="GAA0552633.1"/>
    <property type="molecule type" value="Genomic_DNA"/>
</dbReference>
<dbReference type="PANTHER" id="PTHR48050:SF13">
    <property type="entry name" value="STEROL 3-BETA-GLUCOSYLTRANSFERASE UGT80A2"/>
    <property type="match status" value="1"/>
</dbReference>
<dbReference type="InterPro" id="IPR002213">
    <property type="entry name" value="UDP_glucos_trans"/>
</dbReference>
<dbReference type="InterPro" id="IPR050426">
    <property type="entry name" value="Glycosyltransferase_28"/>
</dbReference>